<dbReference type="GO" id="GO:0003676">
    <property type="term" value="F:nucleic acid binding"/>
    <property type="evidence" value="ECO:0007669"/>
    <property type="project" value="InterPro"/>
</dbReference>
<gene>
    <name evidence="3" type="ORF">C0081_03190</name>
</gene>
<dbReference type="SMART" id="SM00357">
    <property type="entry name" value="CSP"/>
    <property type="match status" value="2"/>
</dbReference>
<name>A0A2N5XVV8_9HYPH</name>
<dbReference type="OrthoDB" id="9791685at2"/>
<dbReference type="RefSeq" id="WP_101532372.1">
    <property type="nucleotide sequence ID" value="NZ_JBFHIU010000073.1"/>
</dbReference>
<dbReference type="SUPFAM" id="SSF50249">
    <property type="entry name" value="Nucleic acid-binding proteins"/>
    <property type="match status" value="2"/>
</dbReference>
<evidence type="ECO:0000313" key="3">
    <source>
        <dbReference type="EMBL" id="PLW78607.1"/>
    </source>
</evidence>
<feature type="region of interest" description="Disordered" evidence="1">
    <location>
        <begin position="168"/>
        <end position="193"/>
    </location>
</feature>
<dbReference type="AlphaFoldDB" id="A0A2N5XVV8"/>
<dbReference type="PRINTS" id="PR00050">
    <property type="entry name" value="COLDSHOCK"/>
</dbReference>
<feature type="domain" description="CSD" evidence="2">
    <location>
        <begin position="26"/>
        <end position="91"/>
    </location>
</feature>
<dbReference type="PROSITE" id="PS51857">
    <property type="entry name" value="CSD_2"/>
    <property type="match status" value="2"/>
</dbReference>
<dbReference type="InterPro" id="IPR002059">
    <property type="entry name" value="CSP_DNA-bd"/>
</dbReference>
<dbReference type="Proteomes" id="UP000234881">
    <property type="component" value="Unassembled WGS sequence"/>
</dbReference>
<evidence type="ECO:0000256" key="1">
    <source>
        <dbReference type="SAM" id="MobiDB-lite"/>
    </source>
</evidence>
<sequence length="193" mass="21305">MGVKIAPERQPFESDATEDAAVDVTQIAGKIKWFDVAKGFGFIVPDDESSDILLHVTCLRRDGYRTAYEGARLVCEVLQGPRGLQALRILSMDESTAIHPSQLPPANTHVQVTPTSELETATVKWFNREKGFGFLTQGEGTDDIFVHMETLRLYGLTELRPNQEVQVRYGPGPKGKMATEIRPSTGAHIPSSH</sequence>
<dbReference type="InterPro" id="IPR012340">
    <property type="entry name" value="NA-bd_OB-fold"/>
</dbReference>
<keyword evidence="4" id="KW-1185">Reference proteome</keyword>
<dbReference type="Gene3D" id="2.40.50.140">
    <property type="entry name" value="Nucleic acid-binding proteins"/>
    <property type="match status" value="2"/>
</dbReference>
<accession>A0A2N5XVV8</accession>
<feature type="domain" description="CSD" evidence="2">
    <location>
        <begin position="118"/>
        <end position="183"/>
    </location>
</feature>
<proteinExistence type="predicted"/>
<dbReference type="CDD" id="cd04458">
    <property type="entry name" value="CSP_CDS"/>
    <property type="match status" value="2"/>
</dbReference>
<dbReference type="GO" id="GO:0005829">
    <property type="term" value="C:cytosol"/>
    <property type="evidence" value="ECO:0007669"/>
    <property type="project" value="UniProtKB-ARBA"/>
</dbReference>
<evidence type="ECO:0000313" key="4">
    <source>
        <dbReference type="Proteomes" id="UP000234881"/>
    </source>
</evidence>
<protein>
    <submittedName>
        <fullName evidence="3">Cold-shock protein</fullName>
    </submittedName>
</protein>
<evidence type="ECO:0000259" key="2">
    <source>
        <dbReference type="PROSITE" id="PS51857"/>
    </source>
</evidence>
<comment type="caution">
    <text evidence="3">The sequence shown here is derived from an EMBL/GenBank/DDBJ whole genome shotgun (WGS) entry which is preliminary data.</text>
</comment>
<dbReference type="PANTHER" id="PTHR11544">
    <property type="entry name" value="COLD SHOCK DOMAIN CONTAINING PROTEINS"/>
    <property type="match status" value="1"/>
</dbReference>
<dbReference type="InterPro" id="IPR011129">
    <property type="entry name" value="CSD"/>
</dbReference>
<dbReference type="EMBL" id="PKUQ01000002">
    <property type="protein sequence ID" value="PLW78607.1"/>
    <property type="molecule type" value="Genomic_DNA"/>
</dbReference>
<reference evidence="3 4" key="1">
    <citation type="submission" date="2018-01" db="EMBL/GenBank/DDBJ databases">
        <title>The draft genome sequence of Cohaesibacter sp. H1304.</title>
        <authorList>
            <person name="Wang N.-N."/>
            <person name="Du Z.-J."/>
        </authorList>
    </citation>
    <scope>NUCLEOTIDE SEQUENCE [LARGE SCALE GENOMIC DNA]</scope>
    <source>
        <strain evidence="3 4">H1304</strain>
    </source>
</reference>
<organism evidence="3 4">
    <name type="scientific">Cohaesibacter celericrescens</name>
    <dbReference type="NCBI Taxonomy" id="2067669"/>
    <lineage>
        <taxon>Bacteria</taxon>
        <taxon>Pseudomonadati</taxon>
        <taxon>Pseudomonadota</taxon>
        <taxon>Alphaproteobacteria</taxon>
        <taxon>Hyphomicrobiales</taxon>
        <taxon>Cohaesibacteraceae</taxon>
    </lineage>
</organism>
<dbReference type="Pfam" id="PF00313">
    <property type="entry name" value="CSD"/>
    <property type="match status" value="2"/>
</dbReference>
<dbReference type="InterPro" id="IPR050181">
    <property type="entry name" value="Cold_shock_domain"/>
</dbReference>